<accession>A0A9X2P0C3</accession>
<sequence>MNKYREQLNRCIQVVDSVRNMINVRRIPSNAISYNDLYSALYQLIPLIPEEYHLFRDRLRDKILPNLKTSDLISVNQFGQQLVTPQNGINPYSFGEVIATITYLNGYGNNNSSSIWDNIHPQIISIAKGRFDDGHYADAVEAAFKEINTRVKKIYRDRTSVEKDGAKLMQAAFSIQNPIIRLGDTSTETGANIQQGYMEMFVGAMIGIRNPQAHNNLLVSKDKAIRKLHFASMLMYKIDDELV</sequence>
<organism evidence="2 3">
    <name type="scientific">Bacteroides muris</name>
    <name type="common">ex Fokt et al. 2023</name>
    <dbReference type="NCBI Taxonomy" id="2937417"/>
    <lineage>
        <taxon>Bacteria</taxon>
        <taxon>Pseudomonadati</taxon>
        <taxon>Bacteroidota</taxon>
        <taxon>Bacteroidia</taxon>
        <taxon>Bacteroidales</taxon>
        <taxon>Bacteroidaceae</taxon>
        <taxon>Bacteroides</taxon>
    </lineage>
</organism>
<name>A0A9X2P0C3_9BACE</name>
<dbReference type="Proteomes" id="UP001143810">
    <property type="component" value="Unassembled WGS sequence"/>
</dbReference>
<proteinExistence type="predicted"/>
<comment type="caution">
    <text evidence="2">The sequence shown here is derived from an EMBL/GenBank/DDBJ whole genome shotgun (WGS) entry which is preliminary data.</text>
</comment>
<dbReference type="Pfam" id="PF09509">
    <property type="entry name" value="Hypoth_Ymh"/>
    <property type="match status" value="1"/>
</dbReference>
<dbReference type="RefSeq" id="WP_257941133.1">
    <property type="nucleotide sequence ID" value="NZ_JAMZEE010000045.1"/>
</dbReference>
<dbReference type="NCBIfam" id="TIGR02391">
    <property type="entry name" value="hypoth_ymh"/>
    <property type="match status" value="1"/>
</dbReference>
<reference evidence="2" key="1">
    <citation type="journal article" date="2022" name="Arch. Microbiol.">
        <title>Bacteroides muris sp. nov. isolated from the cecum of wild-derived house mice.</title>
        <authorList>
            <person name="Fokt H."/>
            <person name="Unni R."/>
            <person name="Repnik U."/>
            <person name="Schmitz R.A."/>
            <person name="Bramkamp M."/>
            <person name="Baines J.F."/>
            <person name="Unterweger D."/>
        </authorList>
    </citation>
    <scope>NUCLEOTIDE SEQUENCE</scope>
    <source>
        <strain evidence="2">KH569_7</strain>
    </source>
</reference>
<evidence type="ECO:0000259" key="1">
    <source>
        <dbReference type="Pfam" id="PF09509"/>
    </source>
</evidence>
<dbReference type="AlphaFoldDB" id="A0A9X2P0C3"/>
<evidence type="ECO:0000313" key="2">
    <source>
        <dbReference type="EMBL" id="MCR6509465.1"/>
    </source>
</evidence>
<feature type="domain" description="Conserved hypothetical protein CHP02391" evidence="1">
    <location>
        <begin position="118"/>
        <end position="237"/>
    </location>
</feature>
<gene>
    <name evidence="2" type="ORF">M1B78_15190</name>
</gene>
<reference evidence="2" key="2">
    <citation type="submission" date="2022-04" db="EMBL/GenBank/DDBJ databases">
        <authorList>
            <person name="Fokt H."/>
            <person name="Baines J."/>
        </authorList>
    </citation>
    <scope>NUCLEOTIDE SEQUENCE</scope>
    <source>
        <strain evidence="2">KH569_7</strain>
    </source>
</reference>
<protein>
    <submittedName>
        <fullName evidence="2">TIGR02391 family protein</fullName>
    </submittedName>
</protein>
<dbReference type="InterPro" id="IPR012654">
    <property type="entry name" value="CHP02391"/>
</dbReference>
<dbReference type="EMBL" id="JAMZEE010000045">
    <property type="protein sequence ID" value="MCR6509465.1"/>
    <property type="molecule type" value="Genomic_DNA"/>
</dbReference>
<evidence type="ECO:0000313" key="3">
    <source>
        <dbReference type="Proteomes" id="UP001143810"/>
    </source>
</evidence>